<gene>
    <name evidence="7" type="ORF">GGQ88_002668</name>
</gene>
<accession>A0A7W5ZY75</accession>
<dbReference type="PANTHER" id="PTHR36985:SF1">
    <property type="entry name" value="TRANSLOCATION AND ASSEMBLY MODULE SUBUNIT TAMB"/>
    <property type="match status" value="1"/>
</dbReference>
<dbReference type="GO" id="GO:0005886">
    <property type="term" value="C:plasma membrane"/>
    <property type="evidence" value="ECO:0007669"/>
    <property type="project" value="InterPro"/>
</dbReference>
<evidence type="ECO:0000313" key="8">
    <source>
        <dbReference type="Proteomes" id="UP000562395"/>
    </source>
</evidence>
<dbReference type="Pfam" id="PF04357">
    <property type="entry name" value="TamB"/>
    <property type="match status" value="1"/>
</dbReference>
<protein>
    <submittedName>
        <fullName evidence="7">Translocation and assembly module TamB</fullName>
    </submittedName>
</protein>
<sequence>MGDLPITEPEVPVTPQRSRRSQIARGLGRRVAIALIAVVGLLLAALLVLDSSLGHRLVADRIAAITPGSGLRIEIGRIDGSIYGAASLRDIRVSDPEGVFMTVPEAELDWRPLSWLKSGLDVKLLALHRGVLRRAPRLRPSEDKNAPILPDFDIVVDKLVIDNLTVSEAMAGQKRRVDVVANADIRGGHAIVNVNGRFGGGGGGSDVIVFRLDSEPDRDKFDLRLVYDSPKDGVIAKLAGAQSDVKARVFGAGGWKHWDGLAYATQDGQRLAAFQLGNRSGNYRLAGQAYPGKMLAGMPGQAVGQALSVLYDGTFADNAFDGQLRTAGDAFKAAATGKLDLVDNRAEDLKVKVRVTRPERILPAFQMAGVALDATIDGPMRNLTIEHVATVARLKAGAVDAQGLRTAGTATWDGERFVLPLAVTAQKVTTGNPMIDPRFPGGRLTGDLVLAGNKLTSDNLSLAIKGLAAQLALRGDIARGGYALAGPVAARGFAVENLGTVDGNAKIVFKIGDGVPWTLQANVAGRMTRITNATLQTLTGGNLRFAGGIALGESIPVIFRKTTINSNKLQMVLDGRVQPGGTASLTGSGRHTEYGAFTVEAAMTGTGPNAVLVFDSPLPAAGLKNVRVALSPIDDGFRIETGGDSRLGPFAGTLGLFMPQGGPTRIDIQTFKVWQTSITGGVTLGDAGVAGQLLMTGGGLDGTVALAPRDGGQGFDANITARNAKFGGTQPLSIGNAKIDATGLIKDGHSTIEGTLLAEGIGMGKVFIGRLAASAYLQDGSGSVTASVSGRRGTRFALQGTAAFAPDQIVAFVSGEYAGRSVSMPRRAVLTRDGEGWKLAPTQIGFGRGIVIAEGHILGGPTQLRVLLSQMPLSVVDIVIADLGLGGVASGIVDYTNDGQGAPSGNIALMVKGLSRSGLVLTSRPVDLALVARLDPDAVQTRAVIREGGDIRGRLQARIGGLPKGGGVMDRLSAGQLAGQLRYSGPAEALWRLSGVEVFDLTGPLGVRADIGGTIAAPVIQGAVSSKGLRIQSTLTGTDLRQIEMAGTFRDSTLSLARFSGTTPNGGRVSGSGTIGLADLSTRGPSIDLRIAARNAALVNRDDMGATVTGPLRIVSDGVGGTIAGRVSIDTARWALGQASAVAELPTIKTREINAPADAAPARVPAAPWRFLIDASGANRINVRGLGLDSEWGADLRIRGTTAAPQIFGQVDLVRGGYEFAGKRFELSRGRIRFTGEVPIDPLLDIVAEGDANNISAKITISGSGTKPVIGFSSTPALPEEELLSRLLFGSSITQISAPEAVQLASALASLRGGGGLDPINKLRAAIGLDRLRIVGADPTIGAGTSIAVGKYIGRRFFVELVTDGGGYSATSVEFRITRWLALLATVSTIGDESLNLKVSKDY</sequence>
<keyword evidence="8" id="KW-1185">Reference proteome</keyword>
<feature type="transmembrane region" description="Helical" evidence="5">
    <location>
        <begin position="27"/>
        <end position="49"/>
    </location>
</feature>
<organism evidence="7 8">
    <name type="scientific">Novosphingobium hassiacum</name>
    <dbReference type="NCBI Taxonomy" id="173676"/>
    <lineage>
        <taxon>Bacteria</taxon>
        <taxon>Pseudomonadati</taxon>
        <taxon>Pseudomonadota</taxon>
        <taxon>Alphaproteobacteria</taxon>
        <taxon>Sphingomonadales</taxon>
        <taxon>Sphingomonadaceae</taxon>
        <taxon>Novosphingobium</taxon>
    </lineage>
</organism>
<dbReference type="RefSeq" id="WP_183613892.1">
    <property type="nucleotide sequence ID" value="NZ_JACICY010000006.1"/>
</dbReference>
<evidence type="ECO:0000256" key="3">
    <source>
        <dbReference type="ARBA" id="ARBA00022989"/>
    </source>
</evidence>
<keyword evidence="2 5" id="KW-0812">Transmembrane</keyword>
<keyword evidence="3 5" id="KW-1133">Transmembrane helix</keyword>
<dbReference type="InterPro" id="IPR007452">
    <property type="entry name" value="TamB_C"/>
</dbReference>
<dbReference type="EMBL" id="JACICY010000006">
    <property type="protein sequence ID" value="MBB3861384.1"/>
    <property type="molecule type" value="Genomic_DNA"/>
</dbReference>
<evidence type="ECO:0000256" key="1">
    <source>
        <dbReference type="ARBA" id="ARBA00004167"/>
    </source>
</evidence>
<dbReference type="PANTHER" id="PTHR36985">
    <property type="entry name" value="TRANSLOCATION AND ASSEMBLY MODULE SUBUNIT TAMB"/>
    <property type="match status" value="1"/>
</dbReference>
<comment type="subcellular location">
    <subcellularLocation>
        <location evidence="1">Membrane</location>
        <topology evidence="1">Single-pass membrane protein</topology>
    </subcellularLocation>
</comment>
<dbReference type="GO" id="GO:0009306">
    <property type="term" value="P:protein secretion"/>
    <property type="evidence" value="ECO:0007669"/>
    <property type="project" value="InterPro"/>
</dbReference>
<dbReference type="Proteomes" id="UP000562395">
    <property type="component" value="Unassembled WGS sequence"/>
</dbReference>
<name>A0A7W5ZY75_9SPHN</name>
<evidence type="ECO:0000313" key="7">
    <source>
        <dbReference type="EMBL" id="MBB3861384.1"/>
    </source>
</evidence>
<evidence type="ECO:0000256" key="4">
    <source>
        <dbReference type="ARBA" id="ARBA00023136"/>
    </source>
</evidence>
<proteinExistence type="predicted"/>
<reference evidence="7 8" key="1">
    <citation type="submission" date="2020-08" db="EMBL/GenBank/DDBJ databases">
        <title>Genomic Encyclopedia of Type Strains, Phase IV (KMG-IV): sequencing the most valuable type-strain genomes for metagenomic binning, comparative biology and taxonomic classification.</title>
        <authorList>
            <person name="Goeker M."/>
        </authorList>
    </citation>
    <scope>NUCLEOTIDE SEQUENCE [LARGE SCALE GENOMIC DNA]</scope>
    <source>
        <strain evidence="7 8">DSM 14552</strain>
    </source>
</reference>
<feature type="domain" description="Translocation and assembly module TamB C-terminal" evidence="6">
    <location>
        <begin position="1059"/>
        <end position="1398"/>
    </location>
</feature>
<evidence type="ECO:0000256" key="5">
    <source>
        <dbReference type="SAM" id="Phobius"/>
    </source>
</evidence>
<evidence type="ECO:0000259" key="6">
    <source>
        <dbReference type="Pfam" id="PF04357"/>
    </source>
</evidence>
<comment type="caution">
    <text evidence="7">The sequence shown here is derived from an EMBL/GenBank/DDBJ whole genome shotgun (WGS) entry which is preliminary data.</text>
</comment>
<keyword evidence="4 5" id="KW-0472">Membrane</keyword>
<evidence type="ECO:0000256" key="2">
    <source>
        <dbReference type="ARBA" id="ARBA00022692"/>
    </source>
</evidence>